<accession>A0ABW4VR05</accession>
<evidence type="ECO:0000313" key="1">
    <source>
        <dbReference type="EMBL" id="MFD2035990.1"/>
    </source>
</evidence>
<evidence type="ECO:0000313" key="2">
    <source>
        <dbReference type="Proteomes" id="UP001597361"/>
    </source>
</evidence>
<dbReference type="EMBL" id="JBHUHR010000039">
    <property type="protein sequence ID" value="MFD2035990.1"/>
    <property type="molecule type" value="Genomic_DNA"/>
</dbReference>
<reference evidence="2" key="1">
    <citation type="journal article" date="2019" name="Int. J. Syst. Evol. Microbiol.">
        <title>The Global Catalogue of Microorganisms (GCM) 10K type strain sequencing project: providing services to taxonomists for standard genome sequencing and annotation.</title>
        <authorList>
            <consortium name="The Broad Institute Genomics Platform"/>
            <consortium name="The Broad Institute Genome Sequencing Center for Infectious Disease"/>
            <person name="Wu L."/>
            <person name="Ma J."/>
        </authorList>
    </citation>
    <scope>NUCLEOTIDE SEQUENCE [LARGE SCALE GENOMIC DNA]</scope>
    <source>
        <strain evidence="2">CGMCC 1.15180</strain>
    </source>
</reference>
<organism evidence="1 2">
    <name type="scientific">Belliella marina</name>
    <dbReference type="NCBI Taxonomy" id="1644146"/>
    <lineage>
        <taxon>Bacteria</taxon>
        <taxon>Pseudomonadati</taxon>
        <taxon>Bacteroidota</taxon>
        <taxon>Cytophagia</taxon>
        <taxon>Cytophagales</taxon>
        <taxon>Cyclobacteriaceae</taxon>
        <taxon>Belliella</taxon>
    </lineage>
</organism>
<comment type="caution">
    <text evidence="1">The sequence shown here is derived from an EMBL/GenBank/DDBJ whole genome shotgun (WGS) entry which is preliminary data.</text>
</comment>
<gene>
    <name evidence="1" type="ORF">ACFSKL_14390</name>
</gene>
<protein>
    <submittedName>
        <fullName evidence="1">Uncharacterized protein</fullName>
    </submittedName>
</protein>
<keyword evidence="2" id="KW-1185">Reference proteome</keyword>
<dbReference type="RefSeq" id="WP_376887016.1">
    <property type="nucleotide sequence ID" value="NZ_JBHUHR010000039.1"/>
</dbReference>
<dbReference type="Proteomes" id="UP001597361">
    <property type="component" value="Unassembled WGS sequence"/>
</dbReference>
<name>A0ABW4VR05_9BACT</name>
<sequence length="211" mass="24647">MKTIKTTHDWILFAEESDPLEILESVYGLGDLVYMKKRISQLLESSISKQPKSTFKKDPSNLVFFSKLICEAIIGLYLVEEKKSDFKHLKGKYSENLIQKIYANTSSARDLPWQYYPSSLNKKELNDPIKTLTKIRKAVDLEEWLDFIELCIQNCLAFGLEPEWDGYNFQTACTYNLTKLFDIGYLIYATETEFGRKYILKEKYDNPLLCQ</sequence>
<proteinExistence type="predicted"/>